<feature type="compositionally biased region" description="Polar residues" evidence="1">
    <location>
        <begin position="409"/>
        <end position="435"/>
    </location>
</feature>
<dbReference type="AlphaFoldDB" id="A0A2I2GCU4"/>
<evidence type="ECO:0008006" key="4">
    <source>
        <dbReference type="Google" id="ProtNLM"/>
    </source>
</evidence>
<dbReference type="RefSeq" id="XP_024706005.1">
    <property type="nucleotide sequence ID" value="XM_024854610.1"/>
</dbReference>
<feature type="region of interest" description="Disordered" evidence="1">
    <location>
        <begin position="206"/>
        <end position="435"/>
    </location>
</feature>
<evidence type="ECO:0000313" key="3">
    <source>
        <dbReference type="Proteomes" id="UP000234275"/>
    </source>
</evidence>
<keyword evidence="3" id="KW-1185">Reference proteome</keyword>
<feature type="compositionally biased region" description="Acidic residues" evidence="1">
    <location>
        <begin position="75"/>
        <end position="92"/>
    </location>
</feature>
<dbReference type="Pfam" id="PF10384">
    <property type="entry name" value="Scm3"/>
    <property type="match status" value="1"/>
</dbReference>
<reference evidence="2 3" key="1">
    <citation type="submission" date="2016-12" db="EMBL/GenBank/DDBJ databases">
        <title>The genomes of Aspergillus section Nigri reveals drivers in fungal speciation.</title>
        <authorList>
            <consortium name="DOE Joint Genome Institute"/>
            <person name="Vesth T.C."/>
            <person name="Nybo J."/>
            <person name="Theobald S."/>
            <person name="Brandl J."/>
            <person name="Frisvad J.C."/>
            <person name="Nielsen K.F."/>
            <person name="Lyhne E.K."/>
            <person name="Kogle M.E."/>
            <person name="Kuo A."/>
            <person name="Riley R."/>
            <person name="Clum A."/>
            <person name="Nolan M."/>
            <person name="Lipzen A."/>
            <person name="Salamov A."/>
            <person name="Henrissat B."/>
            <person name="Wiebenga A."/>
            <person name="De Vries R.P."/>
            <person name="Grigoriev I.V."/>
            <person name="Mortensen U.H."/>
            <person name="Andersen M.R."/>
            <person name="Baker S.E."/>
        </authorList>
    </citation>
    <scope>NUCLEOTIDE SEQUENCE [LARGE SCALE GENOMIC DNA]</scope>
    <source>
        <strain evidence="2 3">IBT 23096</strain>
    </source>
</reference>
<dbReference type="GO" id="GO:0046982">
    <property type="term" value="F:protein heterodimerization activity"/>
    <property type="evidence" value="ECO:0007669"/>
    <property type="project" value="InterPro"/>
</dbReference>
<feature type="compositionally biased region" description="Basic residues" evidence="1">
    <location>
        <begin position="289"/>
        <end position="301"/>
    </location>
</feature>
<evidence type="ECO:0000313" key="2">
    <source>
        <dbReference type="EMBL" id="PLB50703.1"/>
    </source>
</evidence>
<dbReference type="PANTHER" id="PTHR15992:SF5">
    <property type="entry name" value="HOLLIDAY JUNCTION RECOGNITION PROTEIN"/>
    <property type="match status" value="1"/>
</dbReference>
<comment type="caution">
    <text evidence="2">The sequence shown here is derived from an EMBL/GenBank/DDBJ whole genome shotgun (WGS) entry which is preliminary data.</text>
</comment>
<feature type="compositionally biased region" description="Basic and acidic residues" evidence="1">
    <location>
        <begin position="372"/>
        <end position="387"/>
    </location>
</feature>
<name>A0A2I2GCU4_9EURO</name>
<dbReference type="Gene3D" id="1.10.20.10">
    <property type="entry name" value="Histone, subunit A"/>
    <property type="match status" value="1"/>
</dbReference>
<dbReference type="Proteomes" id="UP000234275">
    <property type="component" value="Unassembled WGS sequence"/>
</dbReference>
<dbReference type="SUPFAM" id="SSF46689">
    <property type="entry name" value="Homeodomain-like"/>
    <property type="match status" value="1"/>
</dbReference>
<feature type="region of interest" description="Disordered" evidence="1">
    <location>
        <begin position="69"/>
        <end position="189"/>
    </location>
</feature>
<dbReference type="PANTHER" id="PTHR15992">
    <property type="entry name" value="HOLLIDAY JUNCTION RECOGNITION PROTEIN"/>
    <property type="match status" value="1"/>
</dbReference>
<evidence type="ECO:0000256" key="1">
    <source>
        <dbReference type="SAM" id="MobiDB-lite"/>
    </source>
</evidence>
<sequence length="553" mass="61757">MEPPSKRPRLSLAAQDEDDTSDVDLQEARFENDQRLKSIFEGIFQKYEKDFTEVGDEIDLQTGKIVINNGHLQGMDDEHDTGEKGEEDEEEGERSWLFGPGADWSAGESESHGQDGEGNTVNRTTDYVETRDGDDGWGDKGITSSRQQQGSPILQPGREGAREEQETSNEAANADLDADDDTSSVDSLLDTALDVQNNLRESLAKRTRIGAEKSHAEKANSAAETSVQSKREPGHNLPEPAESLWRVPEIDANFSTPTWHRSRPKPANQVARSESPPQAGSIWALPGSSRRRPVSAKKRSPKKQETGQRSRKIASSPVVFDWSFAETPDGNESDDPLQEEVQPSPTPKDNLKIRGKMPTLGGGTKTELQKGPPDDRHGPISARRELDAITNDKTARRQPNAPKNVDTPCVQSDSTKVSSTRNAATAQDSTPTNKQVRMAMTPDEARTIVITRHVEGKMWKEVLELFPQRTLRQIMQWNQMHWNDRRANPPPQSGPWTDSERKTLERLKDQRGLTWPTIRAALPGRSQAELEFELLHLWVGDDVWNNQQKKIPA</sequence>
<feature type="region of interest" description="Disordered" evidence="1">
    <location>
        <begin position="1"/>
        <end position="23"/>
    </location>
</feature>
<dbReference type="InterPro" id="IPR009072">
    <property type="entry name" value="Histone-fold"/>
</dbReference>
<dbReference type="InterPro" id="IPR018465">
    <property type="entry name" value="Scm3/HJURP"/>
</dbReference>
<feature type="compositionally biased region" description="Basic and acidic residues" evidence="1">
    <location>
        <begin position="209"/>
        <end position="218"/>
    </location>
</feature>
<accession>A0A2I2GCU4</accession>
<feature type="compositionally biased region" description="Polar residues" evidence="1">
    <location>
        <begin position="142"/>
        <end position="152"/>
    </location>
</feature>
<feature type="compositionally biased region" description="Acidic residues" evidence="1">
    <location>
        <begin position="329"/>
        <end position="338"/>
    </location>
</feature>
<dbReference type="VEuPathDB" id="FungiDB:P170DRAFT_508847"/>
<dbReference type="InterPro" id="IPR009057">
    <property type="entry name" value="Homeodomain-like_sf"/>
</dbReference>
<protein>
    <recommendedName>
        <fullName evidence="4">Myb-like DNA-binding domain protein</fullName>
    </recommendedName>
</protein>
<gene>
    <name evidence="2" type="ORF">P170DRAFT_508847</name>
</gene>
<dbReference type="GeneID" id="36562316"/>
<dbReference type="EMBL" id="MSFO01000003">
    <property type="protein sequence ID" value="PLB50703.1"/>
    <property type="molecule type" value="Genomic_DNA"/>
</dbReference>
<dbReference type="GO" id="GO:0005634">
    <property type="term" value="C:nucleus"/>
    <property type="evidence" value="ECO:0007669"/>
    <property type="project" value="InterPro"/>
</dbReference>
<feature type="compositionally biased region" description="Basic and acidic residues" evidence="1">
    <location>
        <begin position="126"/>
        <end position="138"/>
    </location>
</feature>
<organism evidence="2 3">
    <name type="scientific">Aspergillus steynii IBT 23096</name>
    <dbReference type="NCBI Taxonomy" id="1392250"/>
    <lineage>
        <taxon>Eukaryota</taxon>
        <taxon>Fungi</taxon>
        <taxon>Dikarya</taxon>
        <taxon>Ascomycota</taxon>
        <taxon>Pezizomycotina</taxon>
        <taxon>Eurotiomycetes</taxon>
        <taxon>Eurotiomycetidae</taxon>
        <taxon>Eurotiales</taxon>
        <taxon>Aspergillaceae</taxon>
        <taxon>Aspergillus</taxon>
        <taxon>Aspergillus subgen. Circumdati</taxon>
    </lineage>
</organism>
<proteinExistence type="predicted"/>
<dbReference type="GO" id="GO:0042393">
    <property type="term" value="F:histone binding"/>
    <property type="evidence" value="ECO:0007669"/>
    <property type="project" value="InterPro"/>
</dbReference>
<dbReference type="OrthoDB" id="2420608at2759"/>